<feature type="non-terminal residue" evidence="3">
    <location>
        <position position="158"/>
    </location>
</feature>
<feature type="signal peptide" evidence="2">
    <location>
        <begin position="1"/>
        <end position="20"/>
    </location>
</feature>
<reference evidence="3" key="1">
    <citation type="submission" date="2019-08" db="EMBL/GenBank/DDBJ databases">
        <title>The genome of the North American firefly Photinus pyralis.</title>
        <authorList>
            <consortium name="Photinus pyralis genome working group"/>
            <person name="Fallon T.R."/>
            <person name="Sander Lower S.E."/>
            <person name="Weng J.-K."/>
        </authorList>
    </citation>
    <scope>NUCLEOTIDE SEQUENCE</scope>
    <source>
        <strain evidence="3">TRF0915ILg1</strain>
        <tissue evidence="3">Whole body</tissue>
    </source>
</reference>
<organism evidence="3 4">
    <name type="scientific">Ignelater luminosus</name>
    <name type="common">Cucubano</name>
    <name type="synonym">Pyrophorus luminosus</name>
    <dbReference type="NCBI Taxonomy" id="2038154"/>
    <lineage>
        <taxon>Eukaryota</taxon>
        <taxon>Metazoa</taxon>
        <taxon>Ecdysozoa</taxon>
        <taxon>Arthropoda</taxon>
        <taxon>Hexapoda</taxon>
        <taxon>Insecta</taxon>
        <taxon>Pterygota</taxon>
        <taxon>Neoptera</taxon>
        <taxon>Endopterygota</taxon>
        <taxon>Coleoptera</taxon>
        <taxon>Polyphaga</taxon>
        <taxon>Elateriformia</taxon>
        <taxon>Elateroidea</taxon>
        <taxon>Elateridae</taxon>
        <taxon>Agrypninae</taxon>
        <taxon>Pyrophorini</taxon>
        <taxon>Ignelater</taxon>
    </lineage>
</organism>
<keyword evidence="2" id="KW-0732">Signal</keyword>
<name>A0A8K0GLX5_IGNLU</name>
<dbReference type="EMBL" id="VTPC01000784">
    <property type="protein sequence ID" value="KAF2904396.1"/>
    <property type="molecule type" value="Genomic_DNA"/>
</dbReference>
<proteinExistence type="predicted"/>
<dbReference type="AlphaFoldDB" id="A0A8K0GLX5"/>
<accession>A0A8K0GLX5</accession>
<evidence type="ECO:0000256" key="1">
    <source>
        <dbReference type="SAM" id="MobiDB-lite"/>
    </source>
</evidence>
<feature type="compositionally biased region" description="Low complexity" evidence="1">
    <location>
        <begin position="81"/>
        <end position="109"/>
    </location>
</feature>
<sequence length="158" mass="17209">MKYRFVVFLLLIFQVTFLRGSPAIQKPRVTPISSTTVSFASSPITKLSEPTSATKVSVWQSTIASTTTFTSQPTTTTNIITSTSSTDSTSSSSVTSSTTTTSTTATTTESRPDYLMPHRIPSQLEEKLQSLSCDLPLLPSESRLWKGNETHELLLPIT</sequence>
<evidence type="ECO:0000256" key="2">
    <source>
        <dbReference type="SAM" id="SignalP"/>
    </source>
</evidence>
<gene>
    <name evidence="3" type="ORF">ILUMI_01786</name>
</gene>
<dbReference type="OrthoDB" id="6782038at2759"/>
<evidence type="ECO:0000313" key="3">
    <source>
        <dbReference type="EMBL" id="KAF2904396.1"/>
    </source>
</evidence>
<comment type="caution">
    <text evidence="3">The sequence shown here is derived from an EMBL/GenBank/DDBJ whole genome shotgun (WGS) entry which is preliminary data.</text>
</comment>
<evidence type="ECO:0000313" key="4">
    <source>
        <dbReference type="Proteomes" id="UP000801492"/>
    </source>
</evidence>
<keyword evidence="4" id="KW-1185">Reference proteome</keyword>
<feature type="chain" id="PRO_5035462356" evidence="2">
    <location>
        <begin position="21"/>
        <end position="158"/>
    </location>
</feature>
<dbReference type="Proteomes" id="UP000801492">
    <property type="component" value="Unassembled WGS sequence"/>
</dbReference>
<feature type="region of interest" description="Disordered" evidence="1">
    <location>
        <begin position="81"/>
        <end position="115"/>
    </location>
</feature>
<protein>
    <submittedName>
        <fullName evidence="3">Uncharacterized protein</fullName>
    </submittedName>
</protein>